<dbReference type="InterPro" id="IPR029055">
    <property type="entry name" value="Ntn_hydrolases_N"/>
</dbReference>
<dbReference type="KEGG" id="abas:ACPOL_6546"/>
<name>A0A2Z5GAX1_9BACT</name>
<dbReference type="RefSeq" id="WP_114210379.1">
    <property type="nucleotide sequence ID" value="NZ_CP030840.1"/>
</dbReference>
<keyword evidence="2 4" id="KW-0378">Hydrolase</keyword>
<dbReference type="AlphaFoldDB" id="A0A2Z5GAX1"/>
<comment type="similarity">
    <text evidence="1">Belongs to the peptidase C59 family.</text>
</comment>
<dbReference type="SUPFAM" id="SSF56235">
    <property type="entry name" value="N-terminal nucleophile aminohydrolases (Ntn hydrolases)"/>
    <property type="match status" value="1"/>
</dbReference>
<dbReference type="CDD" id="cd01902">
    <property type="entry name" value="Ntn_CGH"/>
    <property type="match status" value="1"/>
</dbReference>
<protein>
    <submittedName>
        <fullName evidence="4">Choloylglycine hydrolase</fullName>
    </submittedName>
</protein>
<evidence type="ECO:0000259" key="3">
    <source>
        <dbReference type="Pfam" id="PF02275"/>
    </source>
</evidence>
<dbReference type="Pfam" id="PF02275">
    <property type="entry name" value="CBAH"/>
    <property type="match status" value="1"/>
</dbReference>
<evidence type="ECO:0000313" key="5">
    <source>
        <dbReference type="Proteomes" id="UP000253606"/>
    </source>
</evidence>
<feature type="domain" description="Choloylglycine hydrolase/NAAA C-terminal" evidence="3">
    <location>
        <begin position="30"/>
        <end position="328"/>
    </location>
</feature>
<proteinExistence type="inferred from homology"/>
<accession>A0A2Z5GAX1</accession>
<evidence type="ECO:0000256" key="2">
    <source>
        <dbReference type="ARBA" id="ARBA00022801"/>
    </source>
</evidence>
<dbReference type="GO" id="GO:0016787">
    <property type="term" value="F:hydrolase activity"/>
    <property type="evidence" value="ECO:0007669"/>
    <property type="project" value="UniProtKB-KW"/>
</dbReference>
<sequence length="373" mass="40651">MRTIRDFRGMLMGLIVSIALYAAAASVFACTRVLYVANDGTVMVGRSMDWGEDLRSNMWVLPRGMHRDGRGGANSVSWVSKYGSVIVTGYDIGTSEGMNEAGLVTNLLALVESDYGKPASGGKVISMSTWAQYVLDNHATVAEAVADLQKEEFRVQTIVLATGRPANMHLAISDATGDSAIFEYVNGKLVIHHGKQYKVLTNSPTYDQQLAIMEYWKDAGGLSKSLPGTSRAADRFVRATFLAGAIPVEASPKYISGSPQQKFQYQAAMSVLSVMRSVGTPLGYSLDDQPWVSSTIWRTVSDSTNHVVMFDSAMTPATFWVKLDDLDFKPDAPVKKLELVGGKTYSGNATDKFVDAKMFEFADLNDLYEPPAK</sequence>
<dbReference type="PROSITE" id="PS51257">
    <property type="entry name" value="PROKAR_LIPOPROTEIN"/>
    <property type="match status" value="1"/>
</dbReference>
<organism evidence="4 5">
    <name type="scientific">Acidisarcina polymorpha</name>
    <dbReference type="NCBI Taxonomy" id="2211140"/>
    <lineage>
        <taxon>Bacteria</taxon>
        <taxon>Pseudomonadati</taxon>
        <taxon>Acidobacteriota</taxon>
        <taxon>Terriglobia</taxon>
        <taxon>Terriglobales</taxon>
        <taxon>Acidobacteriaceae</taxon>
        <taxon>Acidisarcina</taxon>
    </lineage>
</organism>
<dbReference type="OrthoDB" id="9794717at2"/>
<evidence type="ECO:0000313" key="4">
    <source>
        <dbReference type="EMBL" id="AXC15766.1"/>
    </source>
</evidence>
<dbReference type="Proteomes" id="UP000253606">
    <property type="component" value="Chromosome"/>
</dbReference>
<dbReference type="Gene3D" id="3.60.60.10">
    <property type="entry name" value="Penicillin V Acylase, Chain A"/>
    <property type="match status" value="1"/>
</dbReference>
<dbReference type="PANTHER" id="PTHR35527:SF2">
    <property type="entry name" value="HYDROLASE"/>
    <property type="match status" value="1"/>
</dbReference>
<reference evidence="4 5" key="1">
    <citation type="journal article" date="2018" name="Front. Microbiol.">
        <title>Hydrolytic Capabilities as a Key to Environmental Success: Chitinolytic and Cellulolytic Acidobacteria From Acidic Sub-arctic Soils and Boreal Peatlands.</title>
        <authorList>
            <person name="Belova S.E."/>
            <person name="Ravin N.V."/>
            <person name="Pankratov T.A."/>
            <person name="Rakitin A.L."/>
            <person name="Ivanova A.A."/>
            <person name="Beletsky A.V."/>
            <person name="Mardanov A.V."/>
            <person name="Sinninghe Damste J.S."/>
            <person name="Dedysh S.N."/>
        </authorList>
    </citation>
    <scope>NUCLEOTIDE SEQUENCE [LARGE SCALE GENOMIC DNA]</scope>
    <source>
        <strain evidence="4 5">SBC82</strain>
    </source>
</reference>
<dbReference type="EMBL" id="CP030840">
    <property type="protein sequence ID" value="AXC15766.1"/>
    <property type="molecule type" value="Genomic_DNA"/>
</dbReference>
<gene>
    <name evidence="4" type="ORF">ACPOL_6546</name>
</gene>
<keyword evidence="5" id="KW-1185">Reference proteome</keyword>
<dbReference type="InterPro" id="IPR052193">
    <property type="entry name" value="Peptidase_C59"/>
</dbReference>
<dbReference type="InterPro" id="IPR029132">
    <property type="entry name" value="CBAH/NAAA_C"/>
</dbReference>
<dbReference type="PANTHER" id="PTHR35527">
    <property type="entry name" value="CHOLOYLGLYCINE HYDROLASE"/>
    <property type="match status" value="1"/>
</dbReference>
<evidence type="ECO:0000256" key="1">
    <source>
        <dbReference type="ARBA" id="ARBA00006625"/>
    </source>
</evidence>